<dbReference type="Pfam" id="PF18203">
    <property type="entry name" value="IPTL-CTERM"/>
    <property type="match status" value="1"/>
</dbReference>
<proteinExistence type="predicted"/>
<dbReference type="AlphaFoldDB" id="A0A7V2WVP8"/>
<evidence type="ECO:0000259" key="1">
    <source>
        <dbReference type="Pfam" id="PF18203"/>
    </source>
</evidence>
<protein>
    <submittedName>
        <fullName evidence="2">IPTL-CTERM sorting domain-containing protein</fullName>
    </submittedName>
</protein>
<dbReference type="NCBIfam" id="TIGR04174">
    <property type="entry name" value="IPTL_CTERM"/>
    <property type="match status" value="1"/>
</dbReference>
<reference evidence="2" key="1">
    <citation type="journal article" date="2020" name="mSystems">
        <title>Genome- and Community-Level Interaction Insights into Carbon Utilization and Element Cycling Functions of Hydrothermarchaeota in Hydrothermal Sediment.</title>
        <authorList>
            <person name="Zhou Z."/>
            <person name="Liu Y."/>
            <person name="Xu W."/>
            <person name="Pan J."/>
            <person name="Luo Z.H."/>
            <person name="Li M."/>
        </authorList>
    </citation>
    <scope>NUCLEOTIDE SEQUENCE [LARGE SCALE GENOMIC DNA]</scope>
    <source>
        <strain evidence="2">HyVt-493</strain>
    </source>
</reference>
<name>A0A7V2WVP8_LEUMU</name>
<comment type="caution">
    <text evidence="2">The sequence shown here is derived from an EMBL/GenBank/DDBJ whole genome shotgun (WGS) entry which is preliminary data.</text>
</comment>
<gene>
    <name evidence="2" type="ORF">ENJ51_11145</name>
</gene>
<dbReference type="Proteomes" id="UP000885750">
    <property type="component" value="Unassembled WGS sequence"/>
</dbReference>
<accession>A0A7V2WVP8</accession>
<dbReference type="InterPro" id="IPR026442">
    <property type="entry name" value="IPTL_CTERM"/>
</dbReference>
<organism evidence="2">
    <name type="scientific">Leucothrix mucor</name>
    <dbReference type="NCBI Taxonomy" id="45248"/>
    <lineage>
        <taxon>Bacteria</taxon>
        <taxon>Pseudomonadati</taxon>
        <taxon>Pseudomonadota</taxon>
        <taxon>Gammaproteobacteria</taxon>
        <taxon>Thiotrichales</taxon>
        <taxon>Thiotrichaceae</taxon>
        <taxon>Leucothrix</taxon>
    </lineage>
</organism>
<feature type="non-terminal residue" evidence="2">
    <location>
        <position position="1"/>
    </location>
</feature>
<evidence type="ECO:0000313" key="2">
    <source>
        <dbReference type="EMBL" id="HFC93353.1"/>
    </source>
</evidence>
<sequence length="208" mass="22052">GSPAWAASSIRSISRGRVKKAAVQSSLGQAQPELTQAEFENPFGGFGGTRNNHKVASHEQSNVLGFLAEEGLLTASSESSSLVTGNENRKEFLGFAVGYTACVAGAIYNGKPLKAVSTTTTTSTSTTTSNSNIITNTNTLTNHHLLYQTGSVAIVNTTKSNNAKEACITPPTPTPTSIPTLSQWGQYLLMLLLGIVGFKSRQWRDKKS</sequence>
<feature type="domain" description="IPTL-CTERM protein sorting" evidence="1">
    <location>
        <begin position="176"/>
        <end position="198"/>
    </location>
</feature>
<dbReference type="EMBL" id="DRMS01000417">
    <property type="protein sequence ID" value="HFC93353.1"/>
    <property type="molecule type" value="Genomic_DNA"/>
</dbReference>